<keyword evidence="2" id="KW-1185">Reference proteome</keyword>
<organism evidence="1 2">
    <name type="scientific">Carnobacterium maltaromaticum LMA28</name>
    <dbReference type="NCBI Taxonomy" id="1234679"/>
    <lineage>
        <taxon>Bacteria</taxon>
        <taxon>Bacillati</taxon>
        <taxon>Bacillota</taxon>
        <taxon>Bacilli</taxon>
        <taxon>Lactobacillales</taxon>
        <taxon>Carnobacteriaceae</taxon>
        <taxon>Carnobacterium</taxon>
    </lineage>
</organism>
<reference evidence="2" key="1">
    <citation type="journal article" date="2013" name="Genome Announc.">
        <title>Complete Chromosome Sequence of Carnobacterium maltaromaticum LMA 28.</title>
        <authorList>
            <person name="Cailliez-Grimal C."/>
            <person name="Chaillou S."/>
            <person name="Anba-Mondoloni J."/>
            <person name="Loux V."/>
            <person name="Afzal M.I."/>
            <person name="Rahman A."/>
            <person name="Kergourlay G."/>
            <person name="Champomier-Verges M.C."/>
            <person name="Zagorec M."/>
            <person name="Dalgaard P."/>
            <person name="Leisner J.J."/>
            <person name="Prevost H."/>
            <person name="Revol-Junelles A.M."/>
            <person name="Borges F."/>
        </authorList>
    </citation>
    <scope>NUCLEOTIDE SEQUENCE</scope>
    <source>
        <strain evidence="2">LMA28</strain>
    </source>
</reference>
<dbReference type="HOGENOM" id="CLU_3213983_0_0_9"/>
<dbReference type="Proteomes" id="UP000000212">
    <property type="component" value="Chromosome"/>
</dbReference>
<protein>
    <submittedName>
        <fullName evidence="1">Uncharacterized protein</fullName>
    </submittedName>
</protein>
<dbReference type="STRING" id="1234679.BN424_1393"/>
<gene>
    <name evidence="1" type="ORF">BN424_1393</name>
</gene>
<dbReference type="EMBL" id="HE999757">
    <property type="protein sequence ID" value="CCO10835.2"/>
    <property type="molecule type" value="Genomic_DNA"/>
</dbReference>
<evidence type="ECO:0000313" key="2">
    <source>
        <dbReference type="Proteomes" id="UP000000212"/>
    </source>
</evidence>
<dbReference type="KEGG" id="cml:BN424_1393"/>
<dbReference type="AlphaFoldDB" id="K8E3M2"/>
<name>K8E3M2_CARML</name>
<evidence type="ECO:0000313" key="1">
    <source>
        <dbReference type="EMBL" id="CCO10835.2"/>
    </source>
</evidence>
<accession>K8E3M2</accession>
<proteinExistence type="predicted"/>
<sequence>MTNQTDLAGNEQEFVVEVNPTQSKVDGDQLQFYGTVLKKKNMEK</sequence>